<dbReference type="PROSITE" id="PS00893">
    <property type="entry name" value="NUDIX_BOX"/>
    <property type="match status" value="1"/>
</dbReference>
<dbReference type="PANTHER" id="PTHR16099:SF5">
    <property type="entry name" value="NUCLEOTIDE TRIPHOSPHATE DIPHOSPHATASE NUDT15"/>
    <property type="match status" value="1"/>
</dbReference>
<protein>
    <recommendedName>
        <fullName evidence="2">Nudix hydrolase domain-containing protein</fullName>
    </recommendedName>
</protein>
<name>A0ABQ3T7B3_9ACTN</name>
<evidence type="ECO:0000259" key="2">
    <source>
        <dbReference type="PROSITE" id="PS51462"/>
    </source>
</evidence>
<dbReference type="InterPro" id="IPR020084">
    <property type="entry name" value="NUDIX_hydrolase_CS"/>
</dbReference>
<dbReference type="PANTHER" id="PTHR16099">
    <property type="entry name" value="8-OXO-DGTP DIPHOSPHATES NUDT15"/>
    <property type="match status" value="1"/>
</dbReference>
<accession>A0ABQ3T7B3</accession>
<reference evidence="4" key="1">
    <citation type="submission" date="2023-07" db="EMBL/GenBank/DDBJ databases">
        <title>Whole genome shotgun sequence of Streptomyces spororaveus NBRC 15456.</title>
        <authorList>
            <person name="Komaki H."/>
            <person name="Tamura T."/>
        </authorList>
    </citation>
    <scope>NUCLEOTIDE SEQUENCE [LARGE SCALE GENOMIC DNA]</scope>
    <source>
        <strain evidence="4">NBRC 15456</strain>
    </source>
</reference>
<dbReference type="EMBL" id="BNED01000005">
    <property type="protein sequence ID" value="GHI76294.1"/>
    <property type="molecule type" value="Genomic_DNA"/>
</dbReference>
<organism evidence="3 4">
    <name type="scientific">Streptomyces spororaveus</name>
    <dbReference type="NCBI Taxonomy" id="284039"/>
    <lineage>
        <taxon>Bacteria</taxon>
        <taxon>Bacillati</taxon>
        <taxon>Actinomycetota</taxon>
        <taxon>Actinomycetes</taxon>
        <taxon>Kitasatosporales</taxon>
        <taxon>Streptomycetaceae</taxon>
        <taxon>Streptomyces</taxon>
    </lineage>
</organism>
<gene>
    <name evidence="3" type="ORF">Sspor_18550</name>
</gene>
<evidence type="ECO:0000313" key="4">
    <source>
        <dbReference type="Proteomes" id="UP000608522"/>
    </source>
</evidence>
<evidence type="ECO:0000256" key="1">
    <source>
        <dbReference type="ARBA" id="ARBA00022801"/>
    </source>
</evidence>
<evidence type="ECO:0000313" key="3">
    <source>
        <dbReference type="EMBL" id="GHI76294.1"/>
    </source>
</evidence>
<keyword evidence="1" id="KW-0378">Hydrolase</keyword>
<sequence>MPEKTVGSGRTYTAHYADVHLIVRHGDEILMGRRSSQPVFPDMYQVPAGLMEDHEPATRAAAREFTEETGATVKPGDVRFVHLMHHVSTHSGSRRIAFFFEVNNWHGQIGNPEPDKCQGWEWHKATNLPEPMPPYLGIALQHIADGVTYSEYPWPLGAQAGASATASTGTTHG</sequence>
<dbReference type="InterPro" id="IPR015797">
    <property type="entry name" value="NUDIX_hydrolase-like_dom_sf"/>
</dbReference>
<proteinExistence type="predicted"/>
<dbReference type="InterPro" id="IPR000086">
    <property type="entry name" value="NUDIX_hydrolase_dom"/>
</dbReference>
<dbReference type="Gene3D" id="3.90.79.10">
    <property type="entry name" value="Nucleoside Triphosphate Pyrophosphohydrolase"/>
    <property type="match status" value="1"/>
</dbReference>
<dbReference type="Pfam" id="PF00293">
    <property type="entry name" value="NUDIX"/>
    <property type="match status" value="1"/>
</dbReference>
<dbReference type="SUPFAM" id="SSF55811">
    <property type="entry name" value="Nudix"/>
    <property type="match status" value="1"/>
</dbReference>
<comment type="caution">
    <text evidence="3">The sequence shown here is derived from an EMBL/GenBank/DDBJ whole genome shotgun (WGS) entry which is preliminary data.</text>
</comment>
<feature type="domain" description="Nudix hydrolase" evidence="2">
    <location>
        <begin position="14"/>
        <end position="145"/>
    </location>
</feature>
<dbReference type="PROSITE" id="PS51462">
    <property type="entry name" value="NUDIX"/>
    <property type="match status" value="1"/>
</dbReference>
<keyword evidence="4" id="KW-1185">Reference proteome</keyword>
<dbReference type="RefSeq" id="WP_202198510.1">
    <property type="nucleotide sequence ID" value="NZ_BAAATO010000006.1"/>
</dbReference>
<dbReference type="Proteomes" id="UP000608522">
    <property type="component" value="Unassembled WGS sequence"/>
</dbReference>